<gene>
    <name evidence="2" type="ORF">DFH01_12180</name>
</gene>
<feature type="transmembrane region" description="Helical" evidence="1">
    <location>
        <begin position="36"/>
        <end position="54"/>
    </location>
</feature>
<dbReference type="OrthoDB" id="961164at2"/>
<evidence type="ECO:0000256" key="1">
    <source>
        <dbReference type="SAM" id="Phobius"/>
    </source>
</evidence>
<keyword evidence="1" id="KW-0472">Membrane</keyword>
<keyword evidence="1" id="KW-1133">Transmembrane helix</keyword>
<dbReference type="Proteomes" id="UP000245765">
    <property type="component" value="Unassembled WGS sequence"/>
</dbReference>
<name>A0A317FG71_9PROT</name>
<dbReference type="AlphaFoldDB" id="A0A317FG71"/>
<feature type="transmembrane region" description="Helical" evidence="1">
    <location>
        <begin position="66"/>
        <end position="87"/>
    </location>
</feature>
<dbReference type="RefSeq" id="WP_109870681.1">
    <property type="nucleotide sequence ID" value="NZ_QGNA01000002.1"/>
</dbReference>
<protein>
    <recommendedName>
        <fullName evidence="4">Osmoprotectant transporter permease</fullName>
    </recommendedName>
</protein>
<keyword evidence="3" id="KW-1185">Reference proteome</keyword>
<proteinExistence type="predicted"/>
<keyword evidence="1" id="KW-0812">Transmembrane</keyword>
<organism evidence="2 3">
    <name type="scientific">Falsiroseomonas bella</name>
    <dbReference type="NCBI Taxonomy" id="2184016"/>
    <lineage>
        <taxon>Bacteria</taxon>
        <taxon>Pseudomonadati</taxon>
        <taxon>Pseudomonadota</taxon>
        <taxon>Alphaproteobacteria</taxon>
        <taxon>Acetobacterales</taxon>
        <taxon>Roseomonadaceae</taxon>
        <taxon>Falsiroseomonas</taxon>
    </lineage>
</organism>
<reference evidence="3" key="1">
    <citation type="submission" date="2018-05" db="EMBL/GenBank/DDBJ databases">
        <authorList>
            <person name="Du Z."/>
            <person name="Wang X."/>
        </authorList>
    </citation>
    <scope>NUCLEOTIDE SEQUENCE [LARGE SCALE GENOMIC DNA]</scope>
    <source>
        <strain evidence="3">CQN31</strain>
    </source>
</reference>
<evidence type="ECO:0000313" key="3">
    <source>
        <dbReference type="Proteomes" id="UP000245765"/>
    </source>
</evidence>
<evidence type="ECO:0008006" key="4">
    <source>
        <dbReference type="Google" id="ProtNLM"/>
    </source>
</evidence>
<dbReference type="EMBL" id="QGNA01000002">
    <property type="protein sequence ID" value="PWS37573.1"/>
    <property type="molecule type" value="Genomic_DNA"/>
</dbReference>
<accession>A0A317FG71</accession>
<sequence>MILQGILFGMSWLTLGVILFFFLWGVSDGTVSADNILLWAVLIAVPSAILWAAMTLRAKGRRGAAMALASLLAVPALLAGIVILVFISNPPQWH</sequence>
<comment type="caution">
    <text evidence="2">The sequence shown here is derived from an EMBL/GenBank/DDBJ whole genome shotgun (WGS) entry which is preliminary data.</text>
</comment>
<evidence type="ECO:0000313" key="2">
    <source>
        <dbReference type="EMBL" id="PWS37573.1"/>
    </source>
</evidence>
<feature type="transmembrane region" description="Helical" evidence="1">
    <location>
        <begin position="7"/>
        <end position="24"/>
    </location>
</feature>